<proteinExistence type="predicted"/>
<dbReference type="EMBL" id="CP092864">
    <property type="protein sequence ID" value="UYV63660.1"/>
    <property type="molecule type" value="Genomic_DNA"/>
</dbReference>
<reference evidence="1 2" key="1">
    <citation type="submission" date="2022-01" db="EMBL/GenBank/DDBJ databases">
        <title>A chromosomal length assembly of Cordylochernes scorpioides.</title>
        <authorList>
            <person name="Zeh D."/>
            <person name="Zeh J."/>
        </authorList>
    </citation>
    <scope>NUCLEOTIDE SEQUENCE [LARGE SCALE GENOMIC DNA]</scope>
    <source>
        <strain evidence="1">IN4F17</strain>
        <tissue evidence="1">Whole Body</tissue>
    </source>
</reference>
<gene>
    <name evidence="1" type="ORF">LAZ67_2005210</name>
</gene>
<dbReference type="Proteomes" id="UP001235939">
    <property type="component" value="Chromosome 02"/>
</dbReference>
<keyword evidence="2" id="KW-1185">Reference proteome</keyword>
<evidence type="ECO:0000313" key="2">
    <source>
        <dbReference type="Proteomes" id="UP001235939"/>
    </source>
</evidence>
<organism evidence="1 2">
    <name type="scientific">Cordylochernes scorpioides</name>
    <dbReference type="NCBI Taxonomy" id="51811"/>
    <lineage>
        <taxon>Eukaryota</taxon>
        <taxon>Metazoa</taxon>
        <taxon>Ecdysozoa</taxon>
        <taxon>Arthropoda</taxon>
        <taxon>Chelicerata</taxon>
        <taxon>Arachnida</taxon>
        <taxon>Pseudoscorpiones</taxon>
        <taxon>Cheliferoidea</taxon>
        <taxon>Chernetidae</taxon>
        <taxon>Cordylochernes</taxon>
    </lineage>
</organism>
<protein>
    <submittedName>
        <fullName evidence="1">Uncharacterized protein</fullName>
    </submittedName>
</protein>
<sequence>MGIMYQRRDLSLILIEAMHYVYLFLEAAVLHTQDRGHCDCCDRDVWRHLRFFIGHDNNNNNFEVTAWKHQKFE</sequence>
<accession>A0ABY6K8S6</accession>
<evidence type="ECO:0000313" key="1">
    <source>
        <dbReference type="EMBL" id="UYV63660.1"/>
    </source>
</evidence>
<name>A0ABY6K8S6_9ARAC</name>